<dbReference type="GO" id="GO:0009888">
    <property type="term" value="P:tissue development"/>
    <property type="evidence" value="ECO:0007669"/>
    <property type="project" value="TreeGrafter"/>
</dbReference>
<evidence type="ECO:0000259" key="19">
    <source>
        <dbReference type="PROSITE" id="PS51117"/>
    </source>
</evidence>
<feature type="domain" description="Laminin EGF-like" evidence="17">
    <location>
        <begin position="1445"/>
        <end position="1492"/>
    </location>
</feature>
<accession>A0A814QJL1</accession>
<feature type="domain" description="Laminin EGF-like" evidence="17">
    <location>
        <begin position="600"/>
        <end position="644"/>
    </location>
</feature>
<dbReference type="PROSITE" id="PS51115">
    <property type="entry name" value="LAMININ_IVA"/>
    <property type="match status" value="1"/>
</dbReference>
<dbReference type="SMART" id="SM00136">
    <property type="entry name" value="LamNT"/>
    <property type="match status" value="1"/>
</dbReference>
<feature type="disulfide bond" evidence="12">
    <location>
        <begin position="1468"/>
        <end position="1477"/>
    </location>
</feature>
<dbReference type="GO" id="GO:0071711">
    <property type="term" value="P:basement membrane organization"/>
    <property type="evidence" value="ECO:0007669"/>
    <property type="project" value="UniProtKB-ARBA"/>
</dbReference>
<feature type="domain" description="Laminin G" evidence="16">
    <location>
        <begin position="3708"/>
        <end position="3892"/>
    </location>
</feature>
<feature type="domain" description="Laminin G" evidence="16">
    <location>
        <begin position="3204"/>
        <end position="3368"/>
    </location>
</feature>
<feature type="disulfide bond" evidence="12">
    <location>
        <begin position="620"/>
        <end position="629"/>
    </location>
</feature>
<feature type="domain" description="Laminin EGF-like" evidence="17">
    <location>
        <begin position="645"/>
        <end position="695"/>
    </location>
</feature>
<feature type="domain" description="Laminin EGF-like" evidence="17">
    <location>
        <begin position="2084"/>
        <end position="2130"/>
    </location>
</feature>
<keyword evidence="4 15" id="KW-0732">Signal</keyword>
<dbReference type="FunFam" id="2.10.25.10:FF:000034">
    <property type="entry name" value="Laminin subunit alpha 3"/>
    <property type="match status" value="1"/>
</dbReference>
<feature type="domain" description="Laminin EGF-like" evidence="17">
    <location>
        <begin position="1585"/>
        <end position="1635"/>
    </location>
</feature>
<keyword evidence="5" id="KW-0677">Repeat</keyword>
<feature type="disulfide bond" evidence="12">
    <location>
        <begin position="1606"/>
        <end position="1615"/>
    </location>
</feature>
<dbReference type="PROSITE" id="PS51117">
    <property type="entry name" value="LAMININ_NTER"/>
    <property type="match status" value="1"/>
</dbReference>
<evidence type="ECO:0000256" key="6">
    <source>
        <dbReference type="ARBA" id="ARBA00022869"/>
    </source>
</evidence>
<dbReference type="Pfam" id="PF02210">
    <property type="entry name" value="Laminin_G_2"/>
    <property type="match status" value="5"/>
</dbReference>
<dbReference type="GO" id="GO:0007155">
    <property type="term" value="P:cell adhesion"/>
    <property type="evidence" value="ECO:0007669"/>
    <property type="project" value="UniProtKB-KW"/>
</dbReference>
<dbReference type="Pfam" id="PF24973">
    <property type="entry name" value="EGF_LMN_ATRN"/>
    <property type="match status" value="1"/>
</dbReference>
<evidence type="ECO:0000259" key="16">
    <source>
        <dbReference type="PROSITE" id="PS50025"/>
    </source>
</evidence>
<dbReference type="GO" id="GO:0005604">
    <property type="term" value="C:basement membrane"/>
    <property type="evidence" value="ECO:0007669"/>
    <property type="project" value="UniProtKB-SubCell"/>
</dbReference>
<feature type="disulfide bond" evidence="12">
    <location>
        <begin position="554"/>
        <end position="566"/>
    </location>
</feature>
<keyword evidence="7" id="KW-0130">Cell adhesion</keyword>
<feature type="disulfide bond" evidence="12">
    <location>
        <begin position="1894"/>
        <end position="1903"/>
    </location>
</feature>
<feature type="disulfide bond" evidence="12">
    <location>
        <begin position="461"/>
        <end position="473"/>
    </location>
</feature>
<feature type="compositionally biased region" description="Basic and acidic residues" evidence="14">
    <location>
        <begin position="3504"/>
        <end position="3513"/>
    </location>
</feature>
<feature type="domain" description="Laminin EGF-like" evidence="17">
    <location>
        <begin position="554"/>
        <end position="599"/>
    </location>
</feature>
<feature type="domain" description="Laminin N-terminal" evidence="19">
    <location>
        <begin position="18"/>
        <end position="283"/>
    </location>
</feature>
<feature type="disulfide bond" evidence="12">
    <location>
        <begin position="2158"/>
        <end position="2167"/>
    </location>
</feature>
<dbReference type="InterPro" id="IPR050440">
    <property type="entry name" value="Laminin/Netrin_ECM"/>
</dbReference>
<dbReference type="SMART" id="SM00180">
    <property type="entry name" value="EGF_Lam"/>
    <property type="match status" value="21"/>
</dbReference>
<dbReference type="GO" id="GO:0016477">
    <property type="term" value="P:cell migration"/>
    <property type="evidence" value="ECO:0007669"/>
    <property type="project" value="UniProtKB-ARBA"/>
</dbReference>
<dbReference type="SUPFAM" id="SSF49899">
    <property type="entry name" value="Concanavalin A-like lectins/glucanases"/>
    <property type="match status" value="5"/>
</dbReference>
<evidence type="ECO:0000259" key="18">
    <source>
        <dbReference type="PROSITE" id="PS51115"/>
    </source>
</evidence>
<keyword evidence="11 12" id="KW-0424">Laminin EGF-like domain</keyword>
<dbReference type="Proteomes" id="UP000663864">
    <property type="component" value="Unassembled WGS sequence"/>
</dbReference>
<feature type="domain" description="Laminin EGF-like" evidence="17">
    <location>
        <begin position="461"/>
        <end position="507"/>
    </location>
</feature>
<evidence type="ECO:0000256" key="4">
    <source>
        <dbReference type="ARBA" id="ARBA00022729"/>
    </source>
</evidence>
<dbReference type="FunFam" id="2.10.25.10:FF:000090">
    <property type="entry name" value="laminin subunit alpha"/>
    <property type="match status" value="1"/>
</dbReference>
<evidence type="ECO:0000256" key="7">
    <source>
        <dbReference type="ARBA" id="ARBA00022889"/>
    </source>
</evidence>
<dbReference type="PROSITE" id="PS50025">
    <property type="entry name" value="LAM_G_DOMAIN"/>
    <property type="match status" value="5"/>
</dbReference>
<evidence type="ECO:0000256" key="9">
    <source>
        <dbReference type="ARBA" id="ARBA00023157"/>
    </source>
</evidence>
<feature type="signal peptide" evidence="15">
    <location>
        <begin position="1"/>
        <end position="19"/>
    </location>
</feature>
<feature type="compositionally biased region" description="Acidic residues" evidence="14">
    <location>
        <begin position="3475"/>
        <end position="3489"/>
    </location>
</feature>
<feature type="disulfide bond" evidence="12">
    <location>
        <begin position="556"/>
        <end position="573"/>
    </location>
</feature>
<feature type="disulfide bond" evidence="12">
    <location>
        <begin position="645"/>
        <end position="657"/>
    </location>
</feature>
<feature type="coiled-coil region" evidence="13">
    <location>
        <begin position="2285"/>
        <end position="2323"/>
    </location>
</feature>
<protein>
    <recommendedName>
        <fullName evidence="22">Laminin subunit alpha</fullName>
    </recommendedName>
</protein>
<dbReference type="SUPFAM" id="SSF57196">
    <property type="entry name" value="EGF/Laminin"/>
    <property type="match status" value="18"/>
</dbReference>
<dbReference type="PANTHER" id="PTHR10574:SF406">
    <property type="entry name" value="LAMININ SUBUNIT ALPHA 5"/>
    <property type="match status" value="1"/>
</dbReference>
<dbReference type="FunFam" id="2.10.25.10:FF:000189">
    <property type="entry name" value="Laminin subunit alpha 2"/>
    <property type="match status" value="1"/>
</dbReference>
<dbReference type="PRINTS" id="PR00011">
    <property type="entry name" value="EGFLAMININ"/>
</dbReference>
<comment type="caution">
    <text evidence="20">The sequence shown here is derived from an EMBL/GenBank/DDBJ whole genome shotgun (WGS) entry which is preliminary data.</text>
</comment>
<comment type="caution">
    <text evidence="12">Lacks conserved residue(s) required for the propagation of feature annotation.</text>
</comment>
<feature type="disulfide bond" evidence="12">
    <location>
        <begin position="510"/>
        <end position="527"/>
    </location>
</feature>
<feature type="disulfide bond" evidence="12">
    <location>
        <begin position="575"/>
        <end position="584"/>
    </location>
</feature>
<dbReference type="Gene3D" id="2.170.300.10">
    <property type="entry name" value="Tie2 ligand-binding domain superfamily"/>
    <property type="match status" value="2"/>
</dbReference>
<feature type="disulfide bond" evidence="12">
    <location>
        <begin position="508"/>
        <end position="520"/>
    </location>
</feature>
<dbReference type="InterPro" id="IPR000034">
    <property type="entry name" value="Laminin_IV"/>
</dbReference>
<feature type="domain" description="Laminin IV type A" evidence="18">
    <location>
        <begin position="1656"/>
        <end position="1838"/>
    </location>
</feature>
<dbReference type="InterPro" id="IPR013320">
    <property type="entry name" value="ConA-like_dom_sf"/>
</dbReference>
<feature type="domain" description="Laminin EGF-like" evidence="17">
    <location>
        <begin position="415"/>
        <end position="460"/>
    </location>
</feature>
<dbReference type="FunFam" id="2.10.25.10:FF:000051">
    <property type="entry name" value="Laminin subunit alpha 4"/>
    <property type="match status" value="1"/>
</dbReference>
<feature type="domain" description="Laminin EGF-like" evidence="17">
    <location>
        <begin position="2131"/>
        <end position="2184"/>
    </location>
</feature>
<feature type="disulfide bond" evidence="12">
    <location>
        <begin position="666"/>
        <end position="675"/>
    </location>
</feature>
<dbReference type="GO" id="GO:0061564">
    <property type="term" value="P:axon development"/>
    <property type="evidence" value="ECO:0007669"/>
    <property type="project" value="UniProtKB-ARBA"/>
</dbReference>
<feature type="region of interest" description="Disordered" evidence="14">
    <location>
        <begin position="3475"/>
        <end position="3513"/>
    </location>
</feature>
<dbReference type="InterPro" id="IPR001791">
    <property type="entry name" value="Laminin_G"/>
</dbReference>
<feature type="disulfide bond" evidence="12">
    <location>
        <begin position="482"/>
        <end position="491"/>
    </location>
</feature>
<feature type="disulfide bond" evidence="12">
    <location>
        <begin position="2006"/>
        <end position="2015"/>
    </location>
</feature>
<dbReference type="GO" id="GO:0006950">
    <property type="term" value="P:response to stress"/>
    <property type="evidence" value="ECO:0007669"/>
    <property type="project" value="UniProtKB-ARBA"/>
</dbReference>
<sequence length="3895" mass="442154">MSVRELLLLLGWLIATTFGENLRPPYLNLAREKHITVSATSTCGEFIDKDNPNKIKYKKELYCKLTGSSPYEKDYKDSNLIYGQYCDYCDHNIPDKKHIVNYTIDGTDRWWQSPPLSRGLEYQKVNITINLGQEYHIAYVYIRMANSPRPAVWSLERSTDYGKTFSTWYYFASDVECRAMFGIEPSYNRSFTRDDDVVCETKYASRIPLEGGEMVVSLINDRPNIKNFSYSDTLQQWTRATNVRIRLLRPTTLHSHSIIHDSHDKTVTRRYFHSIRDIGIGGHCQCNGHAESCDKPHSKTPNKMVCRCRHNTCGDYCQECCEPYVQKKWRQSRDSTKGAFECEPCQCYGHSTECIYDEKVEKEKLSIDIHGKYEGGGRCLNCQHHTEGINCERCIRGYFRNFTRKVSDIDMCQSCKCNLKVSTGACAEGTGICECKPQFTGLECDECAIGYFDYAAGCKPCLCSINGTADHKCLPDSGRCVCKMNFEGDYCDRCAPGYYNFKAGCVPCECERAGSDGNICDAETGQCPCRLNYQNRTCNTCKNGHFGYPGCLPCVCNYNGSTLEVCNKDTGVCLCKANFTGHTCELCAPGFFNHPTCEPCACDPIGVVYDACDQRGQCHCKPNFGGRQCNQCAPGYFRYPDCVPCSCDMHGSLGLSCDQTTGQCVCKSNFIGVKCQECAPGLFNFPYCEECKCVPAGVRNDFPGCGRHNIPGVLCLCKQNVEGRQCDRCKEGFWNMKANNPLGCEPCDCSDDGTLAHLNTCDSITGQCPCKLTTQNSTTRCDICTDGYYALKRNDIFGCEPCRCSLGGSLHSICDKQTGQCVCRPSIVGRECNQPAIGHYFPTLHHLQYELEDSVTTKQQTPVRYEFDLNEFENYSWKGYVRYSSLQSEVQLHIQLMKPTAYRLLIRYKTYNGTSVNMNNLDYKMPQMNINFAPVRETGPAAPQTFDIDLPQSDRQATYVTGNSFLTSDAAPNNEYLLTLKTSDPILVDYIVFIPIDYIEAQALQQTDAFAYGRPCELDNEDECYQYYYPLLNGMSSISHPSSSSMSNTVMVDSNLLQELSIDSLTTIERSRDYRYDWFMSKPGQYYLLVDYHTIDAGTSYARIQTIDGDMIPGSLVLTECPYTFVCRQLVTTLSTSGNQRVTKPKVMTVTDTRRATVILNVVQQVDKTSPIGIQKITAVPVSQFNYDLLRPKFSCVRGSSDDSSHGLSMCDDLNKPSNTISTTPIQIFQAEDYYNEHLKTSHFPSAPTNTSVVPLNFSTPNIYVYGRLTDTYAKTENYPATFQFHIHYYQLNSYTISDTIPLTVIFYSRTGDSQIGEINAPICQRRTLGGCSQIVTLQNGSTAVRLDEPEFTVYIALVNPNTSLLIDYLTAQKIEPTTNKVVVSSPTAAAAVATVDNDRASKFVQECVRKSASNYDLKIQQASPFCRQALYSLSATFNEQAYPCICDVRGSTDPNSQCEPYGGQCSCKPNVIGRRCNRCRTGYWGFPNCRPCTCPTKICNELTGDCICPPRVTGRYCDQCAPRTYGFDPLIGCEDCQCRIEGVINGRLDCDLRSGQCPCRENIGSRTCDRCASGHFDYPRCLKCDCDSDGTLEPICDTYTGTCLCKENVYGPQCDRCIDGSFALLSDNPKGCTNCYCFGATKQCHSGLFNYRTIRNMSDWSLTRSNIRYDRREGRLTMFMNYDNNDQSPIYWSAPRHYLGNKILAYGGNLTFKLSYTSTKNTYESNINKQPLVILRGRDLTIVYYYSRSLEANYPDEDISITLKEANFRFQTRSSTAVTRETFLQTLSNLSNLHILAWPYSLDSTTSSIANIQLQQADFKSTNNILPGRSLARTIEVCSCPPNYAGTSCETCAQGYYKQYSGANGAHNYICIPCKCNGQSDICDVETGHCLACQNHTTGTYCEKCIQGYNGDPTQNISCRICACPLSIESNNFASTCEMNITTGETTKCFCQQGYYGDRCQSCYPAYWGEPNKAGSRCISCECNSNIDPYDWNACDQQTGRCINCLNNTSGPMCERCRDWFYGDAIQAKNCAPCICSQCGSLRCDHISGRCQCKSGVTGVTCDVCLENHYGYHACNDEGCKPCACGLGSIGPSCDLYTGQCQCKPGVGGRNCDVCLPGYWDLTENGCKPCQCDRFGTVRDLSNTGLSCDAQTGRCYCIEGVRGERCDQCEEFYTIVEGRGCLPCDKSNVVPEGWCARQLIDDVDYLRININRTIENADRITQGRTANERIQRMRLRANEYRSLVNNLGVKHHRCLLNKNPSSSSCLNEQIINLTRLLNEFDNDFKQTQIELNYEQEEVKQLLKRVQKEYERVQEQIKLMKDFADDIEAFSANLTQHTNDDPTYIIDLIDNYHHLIGCDNQTPLLEKEETKTNIDWNHKSTRHFADDIEAFSANLTQHTNDDPTYIIDLIDNVYTTIERFDIEPEQNMIKNFSQLSSYLYTYLQTLSNDLNKHINEIDKLNNQTFHFEQRTSQMEKHIQQAYDKVQRISEQVSSLDDITLIRTKLKQSITLKQTTDIKLSNISQLLQNDLIKNFNQLQTIYSQTLINAKNLHISNQALHSLVNETQEQNRRIHNNVREIFNYVQNLTETSQYLEILYDNMKKQNNATLFPVFVYKNIIDTVNLLDLTSNELIKNLSYSQEHIYQQRQRIEQLEKQQLNQSLLLPLKTQIKLNIEDEQRLERVLRSSQAYEQSLSTSEKLLPAYKLRINELKSTADNLEPHSTNIYDDSQTKTQEFARLREKILAEKPMNASTISDRPLQMEFTDITDGIQYMKRWEFDTDEQLRLVKYSYDQTINLQENIATIIADIRRLVDESRSIVSSVRVGAQFNRTNGVNLHRPYSKSQINLNKQHSKLALSFRTTEPDGLLAYAGSENDDRYMSLRLNQNGQVEFTYDLGQQRPMSIITPQTFIDNQWYDVTGERIGLHGHLTVVDSNGKDIFVGTSDAESGGQSMLDLSDDRSVLLIGGVPVQVSLKQTYTPFSGSISNVRLDDYSVSLWNFQSAMNYNQGSIPSVIHHEAVPGISLKGDGYVIFSKRRLRRLEHSFLLTIIFKTHTPNGLLLAYGGGDIEKRFFAVQIIDSHPEILMNTGSGLVSLRLDDNVHDNKLHRLQIKKQNTEIIVQLDNQQSSSIYDRDEESRIEGGNDNIYVGKYFGQDSLRDAITSRGFSGCIQSILIDRIELTFKSEHFKRSGNVETTCSIEQILHTVQFNYLDQESYVEISEKNLTLPWAITARFQTTQSSGTLLYMNNENEYMNKLIIYFEQNYLMIKHKDLPIIRCENILSTNWWNYISIYRDTQSYRLYLNDTECGKLDIESEYNNYQLFKTIFIGGVPQTISNDMQRLIGCIGDVNIDGSLINFNNVIKLKNAERNCQSNGILNNNYNKGPVVYPPFDYNASQQTYPERYQLKLFQLNDDSNNKSLNSAMFPSTETIDELTSTTFQTKKTTITTTTTTTTTTMTTTTTTIMTIVTKSTSIVSIEEQEQDEDNNYEDEESFRTRRSCRLPRTPSNDRGREIGYRFGDDHRESRALITIIEPSISLSMNISFKFRTQFTHGLLFYSGSDPYNSYVLNEFIAVWLHKGRLVFAFDCGSGKGEIESINRLNDDNWHQVDIIRNGNNATLFIDSLFEGFIIPPGSKLTLETDGIYHFGNIPSDEKFLSHRRRQLHHFKNRHSHLQFQGCISTIQINNQPITFDINVNNEYNFNIKTCFENEESGVFINGEQEIILENSFRLGQRFNISFHFKSRVKSGLLLASTSINDDSYLFIYLDKGNIVVTLLQNSIDEVHVVHWPNDINDNEMCDGHWHTVDIQKDLTFIRLYVDKYEPDEELLSIDYDLNTNGPLYIGRMNNLPAIVDDIPVYSGCITNLKIIAIDNDNDEHNSIRHAKALHLVDGIEYSCPTN</sequence>
<evidence type="ECO:0000256" key="2">
    <source>
        <dbReference type="ARBA" id="ARBA00022525"/>
    </source>
</evidence>
<dbReference type="PROSITE" id="PS01248">
    <property type="entry name" value="EGF_LAM_1"/>
    <property type="match status" value="7"/>
</dbReference>
<evidence type="ECO:0000256" key="15">
    <source>
        <dbReference type="SAM" id="SignalP"/>
    </source>
</evidence>
<feature type="disulfide bond" evidence="12">
    <location>
        <begin position="2018"/>
        <end position="2032"/>
    </location>
</feature>
<evidence type="ECO:0000313" key="21">
    <source>
        <dbReference type="Proteomes" id="UP000663864"/>
    </source>
</evidence>
<dbReference type="SMART" id="SM00282">
    <property type="entry name" value="LamG"/>
    <property type="match status" value="5"/>
</dbReference>
<evidence type="ECO:0000256" key="14">
    <source>
        <dbReference type="SAM" id="MobiDB-lite"/>
    </source>
</evidence>
<feature type="disulfide bond" evidence="12">
    <location>
        <begin position="647"/>
        <end position="664"/>
    </location>
</feature>
<feature type="domain" description="Laminin EGF-like" evidence="17">
    <location>
        <begin position="1875"/>
        <end position="1922"/>
    </location>
</feature>
<comment type="subcellular location">
    <subcellularLocation>
        <location evidence="1">Secreted</location>
        <location evidence="1">Extracellular space</location>
        <location evidence="1">Extracellular matrix</location>
        <location evidence="1">Basement membrane</location>
    </subcellularLocation>
</comment>
<evidence type="ECO:0000256" key="1">
    <source>
        <dbReference type="ARBA" id="ARBA00004302"/>
    </source>
</evidence>
<feature type="domain" description="Laminin G" evidence="16">
    <location>
        <begin position="3018"/>
        <end position="3195"/>
    </location>
</feature>
<feature type="disulfide bond" evidence="12">
    <location>
        <begin position="1560"/>
        <end position="1569"/>
    </location>
</feature>
<proteinExistence type="predicted"/>
<dbReference type="PROSITE" id="PS50027">
    <property type="entry name" value="EGF_LAM_2"/>
    <property type="match status" value="15"/>
</dbReference>
<dbReference type="GO" id="GO:0009887">
    <property type="term" value="P:animal organ morphogenesis"/>
    <property type="evidence" value="ECO:0007669"/>
    <property type="project" value="TreeGrafter"/>
</dbReference>
<evidence type="ECO:0000256" key="8">
    <source>
        <dbReference type="ARBA" id="ARBA00023054"/>
    </source>
</evidence>
<evidence type="ECO:0000256" key="13">
    <source>
        <dbReference type="SAM" id="Coils"/>
    </source>
</evidence>
<keyword evidence="9 12" id="KW-1015">Disulfide bond</keyword>
<dbReference type="Pfam" id="PF00052">
    <property type="entry name" value="Laminin_B"/>
    <property type="match status" value="1"/>
</dbReference>
<dbReference type="FunFam" id="2.60.120.260:FF:000092">
    <property type="entry name" value="Laminin subunit alpha-3"/>
    <property type="match status" value="1"/>
</dbReference>
<dbReference type="FunFam" id="2.10.25.10:FF:000082">
    <property type="entry name" value="Laminin subunit alpha 1"/>
    <property type="match status" value="2"/>
</dbReference>
<dbReference type="FunFam" id="2.10.25.10:FF:000069">
    <property type="entry name" value="Laminin subunit alpha 1"/>
    <property type="match status" value="1"/>
</dbReference>
<gene>
    <name evidence="20" type="ORF">ZHD862_LOCUS18599</name>
</gene>
<feature type="disulfide bond" evidence="12">
    <location>
        <begin position="1587"/>
        <end position="1604"/>
    </location>
</feature>
<evidence type="ECO:0000256" key="12">
    <source>
        <dbReference type="PROSITE-ProRule" id="PRU00460"/>
    </source>
</evidence>
<name>A0A814QJL1_9BILA</name>
<dbReference type="PANTHER" id="PTHR10574">
    <property type="entry name" value="NETRIN/LAMININ-RELATED"/>
    <property type="match status" value="1"/>
</dbReference>
<dbReference type="SMART" id="SM00181">
    <property type="entry name" value="EGF"/>
    <property type="match status" value="14"/>
</dbReference>
<dbReference type="Pfam" id="PF00053">
    <property type="entry name" value="EGF_laminin"/>
    <property type="match status" value="19"/>
</dbReference>
<reference evidence="20" key="1">
    <citation type="submission" date="2021-02" db="EMBL/GenBank/DDBJ databases">
        <authorList>
            <person name="Nowell W R."/>
        </authorList>
    </citation>
    <scope>NUCLEOTIDE SEQUENCE</scope>
</reference>
<dbReference type="FunFam" id="2.10.25.10:FF:000083">
    <property type="entry name" value="Laminin subunit alpha"/>
    <property type="match status" value="1"/>
</dbReference>
<dbReference type="CDD" id="cd00110">
    <property type="entry name" value="LamG"/>
    <property type="match status" value="5"/>
</dbReference>
<dbReference type="FunFam" id="2.10.25.10:FF:000388">
    <property type="entry name" value="Laminin subunit alpha"/>
    <property type="match status" value="1"/>
</dbReference>
<keyword evidence="10" id="KW-0325">Glycoprotein</keyword>
<dbReference type="Gene3D" id="2.60.120.260">
    <property type="entry name" value="Galactose-binding domain-like"/>
    <property type="match status" value="1"/>
</dbReference>
<evidence type="ECO:0000256" key="10">
    <source>
        <dbReference type="ARBA" id="ARBA00023180"/>
    </source>
</evidence>
<dbReference type="Gene3D" id="2.10.25.10">
    <property type="entry name" value="Laminin"/>
    <property type="match status" value="18"/>
</dbReference>
<dbReference type="FunFam" id="2.10.25.10:FF:000188">
    <property type="entry name" value="Laminin subunit gamma 2"/>
    <property type="match status" value="1"/>
</dbReference>
<dbReference type="FunFam" id="2.10.25.10:FF:000011">
    <property type="entry name" value="Cadherin EGF LAG seven-pass G-type receptor"/>
    <property type="match status" value="2"/>
</dbReference>
<keyword evidence="6" id="KW-0084">Basement membrane</keyword>
<feature type="disulfide bond" evidence="12">
    <location>
        <begin position="1906"/>
        <end position="1920"/>
    </location>
</feature>
<feature type="domain" description="Laminin EGF-like" evidence="17">
    <location>
        <begin position="508"/>
        <end position="553"/>
    </location>
</feature>
<feature type="disulfide bond" evidence="12">
    <location>
        <begin position="463"/>
        <end position="480"/>
    </location>
</feature>
<feature type="disulfide bond" evidence="12">
    <location>
        <begin position="529"/>
        <end position="538"/>
    </location>
</feature>
<evidence type="ECO:0000259" key="17">
    <source>
        <dbReference type="PROSITE" id="PS50027"/>
    </source>
</evidence>
<feature type="chain" id="PRO_5032789921" description="Laminin subunit alpha" evidence="15">
    <location>
        <begin position="20"/>
        <end position="3895"/>
    </location>
</feature>
<feature type="disulfide bond" evidence="12">
    <location>
        <begin position="1509"/>
        <end position="1518"/>
    </location>
</feature>
<feature type="disulfide bond" evidence="12">
    <location>
        <begin position="435"/>
        <end position="444"/>
    </location>
</feature>
<feature type="domain" description="Laminin EGF-like" evidence="17">
    <location>
        <begin position="1537"/>
        <end position="1584"/>
    </location>
</feature>
<dbReference type="InterPro" id="IPR000742">
    <property type="entry name" value="EGF"/>
</dbReference>
<feature type="domain" description="Laminin EGF-like" evidence="17">
    <location>
        <begin position="1493"/>
        <end position="1536"/>
    </location>
</feature>
<dbReference type="EMBL" id="CAJNOT010000973">
    <property type="protein sequence ID" value="CAF1120390.1"/>
    <property type="molecule type" value="Genomic_DNA"/>
</dbReference>
<evidence type="ECO:0000256" key="3">
    <source>
        <dbReference type="ARBA" id="ARBA00022530"/>
    </source>
</evidence>
<evidence type="ECO:0000256" key="11">
    <source>
        <dbReference type="ARBA" id="ARBA00023292"/>
    </source>
</evidence>
<feature type="domain" description="Laminin EGF-like" evidence="17">
    <location>
        <begin position="1982"/>
        <end position="2034"/>
    </location>
</feature>
<dbReference type="FunFam" id="2.10.25.10:FF:000407">
    <property type="entry name" value="Laminin subunit alpha-3"/>
    <property type="match status" value="1"/>
</dbReference>
<keyword evidence="2" id="KW-0964">Secreted</keyword>
<dbReference type="FunFam" id="2.10.25.10:FF:000074">
    <property type="entry name" value="Laminin subunit alpha"/>
    <property type="match status" value="1"/>
</dbReference>
<organism evidence="20 21">
    <name type="scientific">Rotaria sordida</name>
    <dbReference type="NCBI Taxonomy" id="392033"/>
    <lineage>
        <taxon>Eukaryota</taxon>
        <taxon>Metazoa</taxon>
        <taxon>Spiralia</taxon>
        <taxon>Gnathifera</taxon>
        <taxon>Rotifera</taxon>
        <taxon>Eurotatoria</taxon>
        <taxon>Bdelloidea</taxon>
        <taxon>Philodinida</taxon>
        <taxon>Philodinidae</taxon>
        <taxon>Rotaria</taxon>
    </lineage>
</organism>
<feature type="domain" description="Laminin G" evidence="16">
    <location>
        <begin position="3512"/>
        <end position="3703"/>
    </location>
</feature>
<feature type="disulfide bond" evidence="12">
    <location>
        <begin position="2104"/>
        <end position="2113"/>
    </location>
</feature>
<keyword evidence="3" id="KW-0272">Extracellular matrix</keyword>
<dbReference type="InterPro" id="IPR002049">
    <property type="entry name" value="LE_dom"/>
</dbReference>
<dbReference type="InterPro" id="IPR056863">
    <property type="entry name" value="LMN_ATRN_NET-like_EGF"/>
</dbReference>
<evidence type="ECO:0000256" key="5">
    <source>
        <dbReference type="ARBA" id="ARBA00022737"/>
    </source>
</evidence>
<dbReference type="InterPro" id="IPR008211">
    <property type="entry name" value="Laminin_N"/>
</dbReference>
<dbReference type="Pfam" id="PF00055">
    <property type="entry name" value="Laminin_N"/>
    <property type="match status" value="1"/>
</dbReference>
<keyword evidence="8 13" id="KW-0175">Coiled coil</keyword>
<evidence type="ECO:0008006" key="22">
    <source>
        <dbReference type="Google" id="ProtNLM"/>
    </source>
</evidence>
<dbReference type="Gene3D" id="2.60.120.200">
    <property type="match status" value="5"/>
</dbReference>
<evidence type="ECO:0000313" key="20">
    <source>
        <dbReference type="EMBL" id="CAF1120390.1"/>
    </source>
</evidence>
<feature type="disulfide bond" evidence="12">
    <location>
        <begin position="1585"/>
        <end position="1597"/>
    </location>
</feature>
<dbReference type="CDD" id="cd00055">
    <property type="entry name" value="EGF_Lam"/>
    <property type="match status" value="19"/>
</dbReference>
<feature type="domain" description="Laminin G" evidence="16">
    <location>
        <begin position="2824"/>
        <end position="3008"/>
    </location>
</feature>
<dbReference type="SMART" id="SM00281">
    <property type="entry name" value="LamB"/>
    <property type="match status" value="1"/>
</dbReference>
<feature type="disulfide bond" evidence="12">
    <location>
        <begin position="600"/>
        <end position="612"/>
    </location>
</feature>
<feature type="disulfide bond" evidence="12">
    <location>
        <begin position="2054"/>
        <end position="2063"/>
    </location>
</feature>
<feature type="domain" description="Laminin EGF-like" evidence="17">
    <location>
        <begin position="2035"/>
        <end position="2083"/>
    </location>
</feature>